<comment type="caution">
    <text evidence="2">The sequence shown here is derived from an EMBL/GenBank/DDBJ whole genome shotgun (WGS) entry which is preliminary data.</text>
</comment>
<feature type="region of interest" description="Disordered" evidence="1">
    <location>
        <begin position="219"/>
        <end position="240"/>
    </location>
</feature>
<evidence type="ECO:0000256" key="1">
    <source>
        <dbReference type="SAM" id="MobiDB-lite"/>
    </source>
</evidence>
<gene>
    <name evidence="2" type="ORF">DFH07DRAFT_785081</name>
</gene>
<dbReference type="Proteomes" id="UP001215280">
    <property type="component" value="Unassembled WGS sequence"/>
</dbReference>
<dbReference type="EMBL" id="JARJLG010000313">
    <property type="protein sequence ID" value="KAJ7717838.1"/>
    <property type="molecule type" value="Genomic_DNA"/>
</dbReference>
<proteinExistence type="predicted"/>
<feature type="region of interest" description="Disordered" evidence="1">
    <location>
        <begin position="483"/>
        <end position="504"/>
    </location>
</feature>
<name>A0AAD7MHL1_9AGAR</name>
<accession>A0AAD7MHL1</accession>
<reference evidence="2" key="1">
    <citation type="submission" date="2023-03" db="EMBL/GenBank/DDBJ databases">
        <title>Massive genome expansion in bonnet fungi (Mycena s.s.) driven by repeated elements and novel gene families across ecological guilds.</title>
        <authorList>
            <consortium name="Lawrence Berkeley National Laboratory"/>
            <person name="Harder C.B."/>
            <person name="Miyauchi S."/>
            <person name="Viragh M."/>
            <person name="Kuo A."/>
            <person name="Thoen E."/>
            <person name="Andreopoulos B."/>
            <person name="Lu D."/>
            <person name="Skrede I."/>
            <person name="Drula E."/>
            <person name="Henrissat B."/>
            <person name="Morin E."/>
            <person name="Kohler A."/>
            <person name="Barry K."/>
            <person name="LaButti K."/>
            <person name="Morin E."/>
            <person name="Salamov A."/>
            <person name="Lipzen A."/>
            <person name="Mereny Z."/>
            <person name="Hegedus B."/>
            <person name="Baldrian P."/>
            <person name="Stursova M."/>
            <person name="Weitz H."/>
            <person name="Taylor A."/>
            <person name="Grigoriev I.V."/>
            <person name="Nagy L.G."/>
            <person name="Martin F."/>
            <person name="Kauserud H."/>
        </authorList>
    </citation>
    <scope>NUCLEOTIDE SEQUENCE</scope>
    <source>
        <strain evidence="2">CBHHK188m</strain>
    </source>
</reference>
<dbReference type="AlphaFoldDB" id="A0AAD7MHL1"/>
<protein>
    <submittedName>
        <fullName evidence="2">Uncharacterized protein</fullName>
    </submittedName>
</protein>
<evidence type="ECO:0000313" key="2">
    <source>
        <dbReference type="EMBL" id="KAJ7717838.1"/>
    </source>
</evidence>
<organism evidence="2 3">
    <name type="scientific">Mycena maculata</name>
    <dbReference type="NCBI Taxonomy" id="230809"/>
    <lineage>
        <taxon>Eukaryota</taxon>
        <taxon>Fungi</taxon>
        <taxon>Dikarya</taxon>
        <taxon>Basidiomycota</taxon>
        <taxon>Agaricomycotina</taxon>
        <taxon>Agaricomycetes</taxon>
        <taxon>Agaricomycetidae</taxon>
        <taxon>Agaricales</taxon>
        <taxon>Marasmiineae</taxon>
        <taxon>Mycenaceae</taxon>
        <taxon>Mycena</taxon>
    </lineage>
</organism>
<keyword evidence="3" id="KW-1185">Reference proteome</keyword>
<sequence>MFYRRGFPNWSEYKRAGAPSKSEPARRCFIDEVFLIEPNTNDVLLICIESAVAPSKDERLRRCLYWELLQIRTITNDVILMRIKGAGTPIKSEPARRCLCGELFQIRTKTNDVPLSCIKGAGAASNGQVHIRMFLRRDFLEDPHLRKQWLGHFPDQAQSVRPKWPKPPSRRVQRAQGPQFQTFYSRLRLWIRLVTLELSNVSAAPGYSRTLAASEIKDFDFSSPPHPNARPPRLGELDTSSSTLLPSQLRTAHSSEVEAAHIQLSLQLAQIKIHSLSSRINPPPDEWCFTARGPKPFQATLMSTPSVISHIARKSKRDHFNGQDAVQMTTIPSRGTKDALSAAEGQNIRYCGIGSGYNDIIKGNPDELKFIAYYIKTQERQGRRRHHARTLGAGVINVRHGIRYGKYLGSIRQALLQRHLAVLHKDRYFAVTFAGISQEIKGFSRPSDLQNTMETGIPLVVRRSGLLWKHHMPTVEVLSDCRHESLRKQSSNQPESPPANRLMTVNQRVRAKRLEESNRPLVRSGVAALSRC</sequence>
<evidence type="ECO:0000313" key="3">
    <source>
        <dbReference type="Proteomes" id="UP001215280"/>
    </source>
</evidence>